<protein>
    <submittedName>
        <fullName evidence="1">Uncharacterized protein</fullName>
    </submittedName>
</protein>
<keyword evidence="2" id="KW-1185">Reference proteome</keyword>
<reference evidence="1 2" key="1">
    <citation type="journal article" date="2020" name="Mol. Plant">
        <title>The Chromosome-Based Rubber Tree Genome Provides New Insights into Spurge Genome Evolution and Rubber Biosynthesis.</title>
        <authorList>
            <person name="Liu J."/>
            <person name="Shi C."/>
            <person name="Shi C.C."/>
            <person name="Li W."/>
            <person name="Zhang Q.J."/>
            <person name="Zhang Y."/>
            <person name="Li K."/>
            <person name="Lu H.F."/>
            <person name="Shi C."/>
            <person name="Zhu S.T."/>
            <person name="Xiao Z.Y."/>
            <person name="Nan H."/>
            <person name="Yue Y."/>
            <person name="Zhu X.G."/>
            <person name="Wu Y."/>
            <person name="Hong X.N."/>
            <person name="Fan G.Y."/>
            <person name="Tong Y."/>
            <person name="Zhang D."/>
            <person name="Mao C.L."/>
            <person name="Liu Y.L."/>
            <person name="Hao S.J."/>
            <person name="Liu W.Q."/>
            <person name="Lv M.Q."/>
            <person name="Zhang H.B."/>
            <person name="Liu Y."/>
            <person name="Hu-Tang G.R."/>
            <person name="Wang J.P."/>
            <person name="Wang J.H."/>
            <person name="Sun Y.H."/>
            <person name="Ni S.B."/>
            <person name="Chen W.B."/>
            <person name="Zhang X.C."/>
            <person name="Jiao Y.N."/>
            <person name="Eichler E.E."/>
            <person name="Li G.H."/>
            <person name="Liu X."/>
            <person name="Gao L.Z."/>
        </authorList>
    </citation>
    <scope>NUCLEOTIDE SEQUENCE [LARGE SCALE GENOMIC DNA]</scope>
    <source>
        <strain evidence="2">cv. GT1</strain>
        <tissue evidence="1">Leaf</tissue>
    </source>
</reference>
<dbReference type="AlphaFoldDB" id="A0A6A6LII3"/>
<evidence type="ECO:0000313" key="2">
    <source>
        <dbReference type="Proteomes" id="UP000467840"/>
    </source>
</evidence>
<gene>
    <name evidence="1" type="ORF">GH714_003729</name>
</gene>
<proteinExistence type="predicted"/>
<organism evidence="1 2">
    <name type="scientific">Hevea brasiliensis</name>
    <name type="common">Para rubber tree</name>
    <name type="synonym">Siphonia brasiliensis</name>
    <dbReference type="NCBI Taxonomy" id="3981"/>
    <lineage>
        <taxon>Eukaryota</taxon>
        <taxon>Viridiplantae</taxon>
        <taxon>Streptophyta</taxon>
        <taxon>Embryophyta</taxon>
        <taxon>Tracheophyta</taxon>
        <taxon>Spermatophyta</taxon>
        <taxon>Magnoliopsida</taxon>
        <taxon>eudicotyledons</taxon>
        <taxon>Gunneridae</taxon>
        <taxon>Pentapetalae</taxon>
        <taxon>rosids</taxon>
        <taxon>fabids</taxon>
        <taxon>Malpighiales</taxon>
        <taxon>Euphorbiaceae</taxon>
        <taxon>Crotonoideae</taxon>
        <taxon>Micrandreae</taxon>
        <taxon>Hevea</taxon>
    </lineage>
</organism>
<name>A0A6A6LII3_HEVBR</name>
<comment type="caution">
    <text evidence="1">The sequence shown here is derived from an EMBL/GenBank/DDBJ whole genome shotgun (WGS) entry which is preliminary data.</text>
</comment>
<evidence type="ECO:0000313" key="1">
    <source>
        <dbReference type="EMBL" id="KAF2299826.1"/>
    </source>
</evidence>
<sequence length="78" mass="9006">MRATSCLVIDIVLKLRYVDAVPFLPILLSGGPAFTDKMRWTSIDDIHHATNEIRRTLKHFFVHDMPTEALGYTPEFFE</sequence>
<dbReference type="EMBL" id="JAAGAX010000010">
    <property type="protein sequence ID" value="KAF2299826.1"/>
    <property type="molecule type" value="Genomic_DNA"/>
</dbReference>
<accession>A0A6A6LII3</accession>
<dbReference type="Proteomes" id="UP000467840">
    <property type="component" value="Chromosome 4"/>
</dbReference>